<name>A0A371CYJ5_9APHY</name>
<evidence type="ECO:0000313" key="2">
    <source>
        <dbReference type="Proteomes" id="UP000256964"/>
    </source>
</evidence>
<keyword evidence="2" id="KW-1185">Reference proteome</keyword>
<proteinExistence type="predicted"/>
<reference evidence="1 2" key="1">
    <citation type="journal article" date="2018" name="Biotechnol. Biofuels">
        <title>Integrative visual omics of the white-rot fungus Polyporus brumalis exposes the biotechnological potential of its oxidative enzymes for delignifying raw plant biomass.</title>
        <authorList>
            <person name="Miyauchi S."/>
            <person name="Rancon A."/>
            <person name="Drula E."/>
            <person name="Hage H."/>
            <person name="Chaduli D."/>
            <person name="Favel A."/>
            <person name="Grisel S."/>
            <person name="Henrissat B."/>
            <person name="Herpoel-Gimbert I."/>
            <person name="Ruiz-Duenas F.J."/>
            <person name="Chevret D."/>
            <person name="Hainaut M."/>
            <person name="Lin J."/>
            <person name="Wang M."/>
            <person name="Pangilinan J."/>
            <person name="Lipzen A."/>
            <person name="Lesage-Meessen L."/>
            <person name="Navarro D."/>
            <person name="Riley R."/>
            <person name="Grigoriev I.V."/>
            <person name="Zhou S."/>
            <person name="Raouche S."/>
            <person name="Rosso M.N."/>
        </authorList>
    </citation>
    <scope>NUCLEOTIDE SEQUENCE [LARGE SCALE GENOMIC DNA]</scope>
    <source>
        <strain evidence="1 2">BRFM 1820</strain>
    </source>
</reference>
<accession>A0A371CYJ5</accession>
<dbReference type="Proteomes" id="UP000256964">
    <property type="component" value="Unassembled WGS sequence"/>
</dbReference>
<sequence length="336" mass="38320">MTGVQTAIALAAVQGFPPAIQDLVTSLDKELDRVQEQHALPSDMGQWADILTIRLQCHFDMFTNATPYAITRSYSMLRELYPGDADLTTLLRHEVDMAKQRSSDLDGLWLQFKMLYDGYLLHLEKADREVMLKAYPELERLCEDVTTRAAALVSSNKGWARCFDLVLTEGGHQGFTQTIDKRRAWTTEAFPGAIARLVEELHLLRRERARLSQETSAKWDSTLTQWFVRSGDRLPVAEFCTALVWYMDALKQLTNSGEKQKDLLGKIDGLMRFAKFSTTTLNLPGQAHIPVRELRQAFEQFDQQWTQARRVTELCLPLMDALKRHVATIEATRGKV</sequence>
<evidence type="ECO:0000313" key="1">
    <source>
        <dbReference type="EMBL" id="RDX45357.1"/>
    </source>
</evidence>
<gene>
    <name evidence="1" type="ORF">OH76DRAFT_1486369</name>
</gene>
<dbReference type="AlphaFoldDB" id="A0A371CYJ5"/>
<protein>
    <submittedName>
        <fullName evidence="1">Uncharacterized protein</fullName>
    </submittedName>
</protein>
<dbReference type="EMBL" id="KZ857438">
    <property type="protein sequence ID" value="RDX45357.1"/>
    <property type="molecule type" value="Genomic_DNA"/>
</dbReference>
<organism evidence="1 2">
    <name type="scientific">Lentinus brumalis</name>
    <dbReference type="NCBI Taxonomy" id="2498619"/>
    <lineage>
        <taxon>Eukaryota</taxon>
        <taxon>Fungi</taxon>
        <taxon>Dikarya</taxon>
        <taxon>Basidiomycota</taxon>
        <taxon>Agaricomycotina</taxon>
        <taxon>Agaricomycetes</taxon>
        <taxon>Polyporales</taxon>
        <taxon>Polyporaceae</taxon>
        <taxon>Lentinus</taxon>
    </lineage>
</organism>
<dbReference type="OrthoDB" id="2756071at2759"/>